<proteinExistence type="predicted"/>
<protein>
    <submittedName>
        <fullName evidence="2">HEAT repeat-containing protein 1</fullName>
    </submittedName>
</protein>
<evidence type="ECO:0000313" key="2">
    <source>
        <dbReference type="WBParaSite" id="Hba_08469"/>
    </source>
</evidence>
<evidence type="ECO:0000313" key="1">
    <source>
        <dbReference type="Proteomes" id="UP000095283"/>
    </source>
</evidence>
<dbReference type="InterPro" id="IPR016024">
    <property type="entry name" value="ARM-type_fold"/>
</dbReference>
<reference evidence="2" key="1">
    <citation type="submission" date="2016-11" db="UniProtKB">
        <authorList>
            <consortium name="WormBaseParasite"/>
        </authorList>
    </citation>
    <scope>IDENTIFICATION</scope>
</reference>
<dbReference type="PANTHER" id="PTHR45976">
    <property type="entry name" value="ARMADILLO SEGMENT POLARITY PROTEIN"/>
    <property type="match status" value="1"/>
</dbReference>
<dbReference type="GO" id="GO:0007155">
    <property type="term" value="P:cell adhesion"/>
    <property type="evidence" value="ECO:0007669"/>
    <property type="project" value="InterPro"/>
</dbReference>
<dbReference type="Proteomes" id="UP000095283">
    <property type="component" value="Unplaced"/>
</dbReference>
<sequence length="282" mass="32592">MPPYQRSSGASSVENMDPNFLFQIDGKVTALINNMRHPDCNIRRKTINSVQDMAKRKEFALVNQVRLRELLGQFLQFVYEHNVEQNHTQLLQSIFNIINCRNCISVLMDQQMQHILFNIVYKYLNPDRPYTAWIVIVFTALLQKQQLTKFRRWMRKNDYFVNRLMLILHSQSEFNKSLAIDSIRMLVYRTTALKESFVRGGGMALLLNFLQTENEEKVLFSSTKNLLTLISTESSDFGRMFVMSSGVQILGNLLSHGSSRLLHVVLQCMSSVGDLKDLASQV</sequence>
<name>A0A1I7WTG4_HETBA</name>
<dbReference type="GO" id="GO:0045296">
    <property type="term" value="F:cadherin binding"/>
    <property type="evidence" value="ECO:0007669"/>
    <property type="project" value="InterPro"/>
</dbReference>
<dbReference type="Gene3D" id="1.25.10.10">
    <property type="entry name" value="Leucine-rich Repeat Variant"/>
    <property type="match status" value="1"/>
</dbReference>
<keyword evidence="1" id="KW-1185">Reference proteome</keyword>
<organism evidence="1 2">
    <name type="scientific">Heterorhabditis bacteriophora</name>
    <name type="common">Entomopathogenic nematode worm</name>
    <dbReference type="NCBI Taxonomy" id="37862"/>
    <lineage>
        <taxon>Eukaryota</taxon>
        <taxon>Metazoa</taxon>
        <taxon>Ecdysozoa</taxon>
        <taxon>Nematoda</taxon>
        <taxon>Chromadorea</taxon>
        <taxon>Rhabditida</taxon>
        <taxon>Rhabditina</taxon>
        <taxon>Rhabditomorpha</taxon>
        <taxon>Strongyloidea</taxon>
        <taxon>Heterorhabditidae</taxon>
        <taxon>Heterorhabditis</taxon>
    </lineage>
</organism>
<dbReference type="SUPFAM" id="SSF48371">
    <property type="entry name" value="ARM repeat"/>
    <property type="match status" value="1"/>
</dbReference>
<dbReference type="WBParaSite" id="Hba_08469">
    <property type="protein sequence ID" value="Hba_08469"/>
    <property type="gene ID" value="Hba_08469"/>
</dbReference>
<dbReference type="InterPro" id="IPR013284">
    <property type="entry name" value="Beta-catenin"/>
</dbReference>
<dbReference type="InterPro" id="IPR011989">
    <property type="entry name" value="ARM-like"/>
</dbReference>
<dbReference type="AlphaFoldDB" id="A0A1I7WTG4"/>
<accession>A0A1I7WTG4</accession>